<name>A0A1V1NU99_9BACT</name>
<accession>A0A1V1NU99</accession>
<comment type="caution">
    <text evidence="1">The sequence shown here is derived from an EMBL/GenBank/DDBJ whole genome shotgun (WGS) entry which is preliminary data.</text>
</comment>
<reference evidence="2" key="1">
    <citation type="submission" date="2012-11" db="EMBL/GenBank/DDBJ databases">
        <authorList>
            <person name="Lucero-Rivera Y.E."/>
            <person name="Tovar-Ramirez D."/>
        </authorList>
    </citation>
    <scope>NUCLEOTIDE SEQUENCE [LARGE SCALE GENOMIC DNA]</scope>
    <source>
        <strain evidence="2">Araruama</strain>
    </source>
</reference>
<protein>
    <recommendedName>
        <fullName evidence="3">IS110 family transposase</fullName>
    </recommendedName>
</protein>
<sequence>EEEMLDSSWKVWSIGFDVHLKTVFVAVLIPDYTANTIQKFSGKYMTDYKSIQEMRIWLLDLKKIWRYRICY</sequence>
<dbReference type="EMBL" id="ATBP01002193">
    <property type="protein sequence ID" value="ETR66160.1"/>
    <property type="molecule type" value="Genomic_DNA"/>
</dbReference>
<organism evidence="1 2">
    <name type="scientific">Candidatus Magnetoglobus multicellularis str. Araruama</name>
    <dbReference type="NCBI Taxonomy" id="890399"/>
    <lineage>
        <taxon>Bacteria</taxon>
        <taxon>Pseudomonadati</taxon>
        <taxon>Thermodesulfobacteriota</taxon>
        <taxon>Desulfobacteria</taxon>
        <taxon>Desulfobacterales</taxon>
        <taxon>Desulfobacteraceae</taxon>
        <taxon>Candidatus Magnetoglobus</taxon>
    </lineage>
</organism>
<evidence type="ECO:0008006" key="3">
    <source>
        <dbReference type="Google" id="ProtNLM"/>
    </source>
</evidence>
<dbReference type="AlphaFoldDB" id="A0A1V1NU99"/>
<dbReference type="Proteomes" id="UP000189670">
    <property type="component" value="Unassembled WGS sequence"/>
</dbReference>
<evidence type="ECO:0000313" key="1">
    <source>
        <dbReference type="EMBL" id="ETR66160.1"/>
    </source>
</evidence>
<evidence type="ECO:0000313" key="2">
    <source>
        <dbReference type="Proteomes" id="UP000189670"/>
    </source>
</evidence>
<gene>
    <name evidence="1" type="ORF">OMM_13167</name>
</gene>
<proteinExistence type="predicted"/>
<feature type="non-terminal residue" evidence="1">
    <location>
        <position position="1"/>
    </location>
</feature>